<dbReference type="Pfam" id="PF04717">
    <property type="entry name" value="Phage_base_V"/>
    <property type="match status" value="1"/>
</dbReference>
<dbReference type="RefSeq" id="WP_135440755.1">
    <property type="nucleotide sequence ID" value="NZ_SRLE01000001.1"/>
</dbReference>
<reference evidence="2 3" key="1">
    <citation type="submission" date="2019-04" db="EMBL/GenBank/DDBJ databases">
        <title>Taxonomy of novel Haliea sp. from mangrove soil of West Coast of India.</title>
        <authorList>
            <person name="Verma A."/>
            <person name="Kumar P."/>
            <person name="Krishnamurthi S."/>
        </authorList>
    </citation>
    <scope>NUCLEOTIDE SEQUENCE [LARGE SCALE GENOMIC DNA]</scope>
    <source>
        <strain evidence="2 3">SAOS-164</strain>
    </source>
</reference>
<dbReference type="AlphaFoldDB" id="A0A4Z0M9W2"/>
<sequence>MQNLIHGVVVGRVVNNEDPEAQARVEVEFTSLGDGSPTRWCSVASVAAGGDRGVFFMPEIGDEVLVAFDHGDFDHGFIIGYPWNPVQMPPSAHAGERMIRSREGHTIRFVDSHENGGNYGALIIEDAHGNVITMTNGVMTISAVGVLNIDAPLVNIMGRPVNPLGGAI</sequence>
<accession>A0A4Z0M9W2</accession>
<dbReference type="InterPro" id="IPR006531">
    <property type="entry name" value="Gp5/Vgr_OB"/>
</dbReference>
<evidence type="ECO:0000313" key="3">
    <source>
        <dbReference type="Proteomes" id="UP000298050"/>
    </source>
</evidence>
<dbReference type="Gene3D" id="2.40.50.230">
    <property type="entry name" value="Gp5 N-terminal domain"/>
    <property type="match status" value="1"/>
</dbReference>
<comment type="caution">
    <text evidence="2">The sequence shown here is derived from an EMBL/GenBank/DDBJ whole genome shotgun (WGS) entry which is preliminary data.</text>
</comment>
<keyword evidence="3" id="KW-1185">Reference proteome</keyword>
<dbReference type="Proteomes" id="UP000298050">
    <property type="component" value="Unassembled WGS sequence"/>
</dbReference>
<dbReference type="OrthoDB" id="9762420at2"/>
<dbReference type="EMBL" id="SRLE01000001">
    <property type="protein sequence ID" value="TGD76178.1"/>
    <property type="molecule type" value="Genomic_DNA"/>
</dbReference>
<name>A0A4Z0M9W2_9GAMM</name>
<proteinExistence type="predicted"/>
<protein>
    <recommendedName>
        <fullName evidence="1">Gp5/Type VI secretion system Vgr protein OB-fold domain-containing protein</fullName>
    </recommendedName>
</protein>
<evidence type="ECO:0000313" key="2">
    <source>
        <dbReference type="EMBL" id="TGD76178.1"/>
    </source>
</evidence>
<dbReference type="InterPro" id="IPR037026">
    <property type="entry name" value="Vgr_OB-fold_dom_sf"/>
</dbReference>
<gene>
    <name evidence="2" type="ORF">E4634_01115</name>
</gene>
<evidence type="ECO:0000259" key="1">
    <source>
        <dbReference type="Pfam" id="PF04717"/>
    </source>
</evidence>
<dbReference type="SUPFAM" id="SSF69255">
    <property type="entry name" value="gp5 N-terminal domain-like"/>
    <property type="match status" value="1"/>
</dbReference>
<organism evidence="2 3">
    <name type="scientific">Mangrovimicrobium sediminis</name>
    <dbReference type="NCBI Taxonomy" id="2562682"/>
    <lineage>
        <taxon>Bacteria</taxon>
        <taxon>Pseudomonadati</taxon>
        <taxon>Pseudomonadota</taxon>
        <taxon>Gammaproteobacteria</taxon>
        <taxon>Cellvibrionales</taxon>
        <taxon>Halieaceae</taxon>
        <taxon>Mangrovimicrobium</taxon>
    </lineage>
</organism>
<feature type="domain" description="Gp5/Type VI secretion system Vgr protein OB-fold" evidence="1">
    <location>
        <begin position="10"/>
        <end position="83"/>
    </location>
</feature>